<comment type="similarity">
    <text evidence="2 11 12">Belongs to the thiolase-like superfamily. Beta-ketoacyl-ACP synthases family.</text>
</comment>
<dbReference type="Pfam" id="PF00109">
    <property type="entry name" value="ketoacyl-synt"/>
    <property type="match status" value="1"/>
</dbReference>
<dbReference type="NCBIfam" id="NF005589">
    <property type="entry name" value="PRK07314.1"/>
    <property type="match status" value="1"/>
</dbReference>
<sequence>MRRVVVTGLGMVTPLACGVEETWSRLLAGQSGAGPITRFDASHLATTYACEVPRGDGTDGTFNPDDWMEPKEARKVDEFILYGVAAAEQAVRDSGWMPEDEDSRCRTGVMIGSGIGGLSTIAETAVLLKERGPRRVSPFFIPGALINLVSGHVSIRFGFKGPNHAVVTACSTGAHAIGDAARLIAFGDADVMVAGGTESPISEIGIAGFNACKALSTKRGDTPEAASRPYDADRDGFVMGEGAGVVVLEEYEHAKARGAKIYAEVLGYGMSGDAYHITAPSEDGAGALRSMKAAVARAGIDPSELDYINAHGTSTMADVIELAAVERLLGDSAGKATMSSTKSAIGHLLGAAGAVEVIFCILAIRDQIAPPTLNLDTPAVETPIDLAPKVARKRDIRLALSNSFGFGGTNASLILGKIES</sequence>
<keyword evidence="8" id="KW-0443">Lipid metabolism</keyword>
<evidence type="ECO:0000259" key="13">
    <source>
        <dbReference type="PROSITE" id="PS52004"/>
    </source>
</evidence>
<dbReference type="InterPro" id="IPR014031">
    <property type="entry name" value="Ketoacyl_synth_C"/>
</dbReference>
<accession>A0ABT5TBV8</accession>
<dbReference type="PANTHER" id="PTHR11712">
    <property type="entry name" value="POLYKETIDE SYNTHASE-RELATED"/>
    <property type="match status" value="1"/>
</dbReference>
<name>A0ABT5TBV8_9RHOB</name>
<dbReference type="NCBIfam" id="TIGR03150">
    <property type="entry name" value="fabF"/>
    <property type="match status" value="1"/>
</dbReference>
<dbReference type="InterPro" id="IPR020841">
    <property type="entry name" value="PKS_Beta-ketoAc_synthase_dom"/>
</dbReference>
<comment type="caution">
    <text evidence="14">The sequence shown here is derived from an EMBL/GenBank/DDBJ whole genome shotgun (WGS) entry which is preliminary data.</text>
</comment>
<keyword evidence="5 11" id="KW-0444">Lipid biosynthesis</keyword>
<keyword evidence="9 11" id="KW-0275">Fatty acid biosynthesis</keyword>
<keyword evidence="10 11" id="KW-0012">Acyltransferase</keyword>
<protein>
    <recommendedName>
        <fullName evidence="4 11">3-oxoacyl-[acyl-carrier-protein] synthase 2</fullName>
        <ecNumber evidence="3 11">2.3.1.179</ecNumber>
    </recommendedName>
</protein>
<dbReference type="PROSITE" id="PS00606">
    <property type="entry name" value="KS3_1"/>
    <property type="match status" value="1"/>
</dbReference>
<keyword evidence="7" id="KW-0276">Fatty acid metabolism</keyword>
<dbReference type="InterPro" id="IPR016039">
    <property type="entry name" value="Thiolase-like"/>
</dbReference>
<evidence type="ECO:0000256" key="9">
    <source>
        <dbReference type="ARBA" id="ARBA00023160"/>
    </source>
</evidence>
<evidence type="ECO:0000256" key="12">
    <source>
        <dbReference type="RuleBase" id="RU003694"/>
    </source>
</evidence>
<reference evidence="14" key="1">
    <citation type="submission" date="2023-02" db="EMBL/GenBank/DDBJ databases">
        <title>Description of Roseinatronobacter alkalisoli sp. nov., an alkaliphilic bacerium isolated from soda soil.</title>
        <authorList>
            <person name="Wei W."/>
        </authorList>
    </citation>
    <scope>NUCLEOTIDE SEQUENCE</scope>
    <source>
        <strain evidence="14">HJB301</strain>
    </source>
</reference>
<dbReference type="Pfam" id="PF02801">
    <property type="entry name" value="Ketoacyl-synt_C"/>
    <property type="match status" value="1"/>
</dbReference>
<keyword evidence="6 11" id="KW-0808">Transferase</keyword>
<dbReference type="InterPro" id="IPR017568">
    <property type="entry name" value="3-oxoacyl-ACP_synth-2"/>
</dbReference>
<feature type="domain" description="Ketosynthase family 3 (KS3)" evidence="13">
    <location>
        <begin position="1"/>
        <end position="417"/>
    </location>
</feature>
<dbReference type="PROSITE" id="PS52004">
    <property type="entry name" value="KS3_2"/>
    <property type="match status" value="1"/>
</dbReference>
<evidence type="ECO:0000256" key="6">
    <source>
        <dbReference type="ARBA" id="ARBA00022679"/>
    </source>
</evidence>
<dbReference type="NCBIfam" id="NF004970">
    <property type="entry name" value="PRK06333.1"/>
    <property type="match status" value="1"/>
</dbReference>
<dbReference type="InterPro" id="IPR018201">
    <property type="entry name" value="Ketoacyl_synth_AS"/>
</dbReference>
<dbReference type="InterPro" id="IPR000794">
    <property type="entry name" value="Beta-ketoacyl_synthase"/>
</dbReference>
<comment type="function">
    <text evidence="11">Involved in the type II fatty acid elongation cycle. Catalyzes the elongation of a wide range of acyl-ACP by the addition of two carbons from malonyl-ACP to an acyl acceptor. Can efficiently catalyze the conversion of palmitoleoyl-ACP (cis-hexadec-9-enoyl-ACP) to cis-vaccenoyl-ACP (cis-octadec-11-enoyl-ACP), an essential step in the thermal regulation of fatty acid composition.</text>
</comment>
<evidence type="ECO:0000256" key="7">
    <source>
        <dbReference type="ARBA" id="ARBA00022832"/>
    </source>
</evidence>
<dbReference type="PANTHER" id="PTHR11712:SF321">
    <property type="entry name" value="3-OXOACYL-[ACYL-CARRIER-PROTEIN] SYNTHASE 2"/>
    <property type="match status" value="1"/>
</dbReference>
<evidence type="ECO:0000256" key="2">
    <source>
        <dbReference type="ARBA" id="ARBA00008467"/>
    </source>
</evidence>
<evidence type="ECO:0000256" key="8">
    <source>
        <dbReference type="ARBA" id="ARBA00023098"/>
    </source>
</evidence>
<comment type="pathway">
    <text evidence="1 11">Lipid metabolism; fatty acid biosynthesis.</text>
</comment>
<dbReference type="PIRSF" id="PIRSF000447">
    <property type="entry name" value="KAS_II"/>
    <property type="match status" value="1"/>
</dbReference>
<comment type="catalytic activity">
    <reaction evidence="11">
        <text>(9Z)-hexadecenoyl-[ACP] + malonyl-[ACP] + H(+) = 3-oxo-(11Z)-octadecenoyl-[ACP] + holo-[ACP] + CO2</text>
        <dbReference type="Rhea" id="RHEA:55040"/>
        <dbReference type="Rhea" id="RHEA-COMP:9623"/>
        <dbReference type="Rhea" id="RHEA-COMP:9685"/>
        <dbReference type="Rhea" id="RHEA-COMP:10800"/>
        <dbReference type="Rhea" id="RHEA-COMP:14074"/>
        <dbReference type="ChEBI" id="CHEBI:15378"/>
        <dbReference type="ChEBI" id="CHEBI:16526"/>
        <dbReference type="ChEBI" id="CHEBI:64479"/>
        <dbReference type="ChEBI" id="CHEBI:78449"/>
        <dbReference type="ChEBI" id="CHEBI:83989"/>
        <dbReference type="ChEBI" id="CHEBI:138538"/>
        <dbReference type="EC" id="2.3.1.179"/>
    </reaction>
</comment>
<comment type="catalytic activity">
    <reaction evidence="11">
        <text>a fatty acyl-[ACP] + malonyl-[ACP] + H(+) = a 3-oxoacyl-[ACP] + holo-[ACP] + CO2</text>
        <dbReference type="Rhea" id="RHEA:22836"/>
        <dbReference type="Rhea" id="RHEA-COMP:9623"/>
        <dbReference type="Rhea" id="RHEA-COMP:9685"/>
        <dbReference type="Rhea" id="RHEA-COMP:9916"/>
        <dbReference type="Rhea" id="RHEA-COMP:14125"/>
        <dbReference type="ChEBI" id="CHEBI:15378"/>
        <dbReference type="ChEBI" id="CHEBI:16526"/>
        <dbReference type="ChEBI" id="CHEBI:64479"/>
        <dbReference type="ChEBI" id="CHEBI:78449"/>
        <dbReference type="ChEBI" id="CHEBI:78776"/>
        <dbReference type="ChEBI" id="CHEBI:138651"/>
    </reaction>
</comment>
<evidence type="ECO:0000313" key="15">
    <source>
        <dbReference type="Proteomes" id="UP001431784"/>
    </source>
</evidence>
<dbReference type="EC" id="2.3.1.179" evidence="3 11"/>
<proteinExistence type="inferred from homology"/>
<dbReference type="SMART" id="SM00825">
    <property type="entry name" value="PKS_KS"/>
    <property type="match status" value="1"/>
</dbReference>
<dbReference type="Proteomes" id="UP001431784">
    <property type="component" value="Unassembled WGS sequence"/>
</dbReference>
<evidence type="ECO:0000256" key="1">
    <source>
        <dbReference type="ARBA" id="ARBA00005194"/>
    </source>
</evidence>
<dbReference type="GO" id="GO:0004315">
    <property type="term" value="F:3-oxoacyl-[acyl-carrier-protein] synthase activity"/>
    <property type="evidence" value="ECO:0007669"/>
    <property type="project" value="UniProtKB-EC"/>
</dbReference>
<evidence type="ECO:0000256" key="11">
    <source>
        <dbReference type="PIRNR" id="PIRNR000447"/>
    </source>
</evidence>
<dbReference type="RefSeq" id="WP_274353282.1">
    <property type="nucleotide sequence ID" value="NZ_JAQZSM010000017.1"/>
</dbReference>
<evidence type="ECO:0000256" key="10">
    <source>
        <dbReference type="ARBA" id="ARBA00023315"/>
    </source>
</evidence>
<evidence type="ECO:0000256" key="5">
    <source>
        <dbReference type="ARBA" id="ARBA00022516"/>
    </source>
</evidence>
<evidence type="ECO:0000256" key="4">
    <source>
        <dbReference type="ARBA" id="ARBA00014657"/>
    </source>
</evidence>
<dbReference type="Gene3D" id="3.40.47.10">
    <property type="match status" value="2"/>
</dbReference>
<dbReference type="SUPFAM" id="SSF53901">
    <property type="entry name" value="Thiolase-like"/>
    <property type="match status" value="2"/>
</dbReference>
<dbReference type="EMBL" id="JAQZSM010000017">
    <property type="protein sequence ID" value="MDD7972608.1"/>
    <property type="molecule type" value="Genomic_DNA"/>
</dbReference>
<keyword evidence="15" id="KW-1185">Reference proteome</keyword>
<gene>
    <name evidence="14" type="primary">fabF</name>
    <name evidence="14" type="ORF">PUT78_16030</name>
</gene>
<evidence type="ECO:0000256" key="3">
    <source>
        <dbReference type="ARBA" id="ARBA00012356"/>
    </source>
</evidence>
<organism evidence="14 15">
    <name type="scientific">Roseinatronobacter alkalisoli</name>
    <dbReference type="NCBI Taxonomy" id="3028235"/>
    <lineage>
        <taxon>Bacteria</taxon>
        <taxon>Pseudomonadati</taxon>
        <taxon>Pseudomonadota</taxon>
        <taxon>Alphaproteobacteria</taxon>
        <taxon>Rhodobacterales</taxon>
        <taxon>Paracoccaceae</taxon>
        <taxon>Roseinatronobacter</taxon>
    </lineage>
</organism>
<dbReference type="InterPro" id="IPR014030">
    <property type="entry name" value="Ketoacyl_synth_N"/>
</dbReference>
<evidence type="ECO:0000313" key="14">
    <source>
        <dbReference type="EMBL" id="MDD7972608.1"/>
    </source>
</evidence>
<dbReference type="CDD" id="cd00834">
    <property type="entry name" value="KAS_I_II"/>
    <property type="match status" value="1"/>
</dbReference>